<reference evidence="1 2" key="1">
    <citation type="journal article" date="2013" name="Front. Plant Sci.">
        <title>The Reference Genome of the Halophytic Plant Eutrema salsugineum.</title>
        <authorList>
            <person name="Yang R."/>
            <person name="Jarvis D.E."/>
            <person name="Chen H."/>
            <person name="Beilstein M.A."/>
            <person name="Grimwood J."/>
            <person name="Jenkins J."/>
            <person name="Shu S."/>
            <person name="Prochnik S."/>
            <person name="Xin M."/>
            <person name="Ma C."/>
            <person name="Schmutz J."/>
            <person name="Wing R.A."/>
            <person name="Mitchell-Olds T."/>
            <person name="Schumaker K.S."/>
            <person name="Wang X."/>
        </authorList>
    </citation>
    <scope>NUCLEOTIDE SEQUENCE [LARGE SCALE GENOMIC DNA]</scope>
</reference>
<dbReference type="EMBL" id="KI517809">
    <property type="protein sequence ID" value="ESQ30511.1"/>
    <property type="molecule type" value="Genomic_DNA"/>
</dbReference>
<name>V4MGT9_EUTSA</name>
<sequence>MSLRLLLLSNCKMSRGGHSDCIRAANAQEDHDESERAAMVAVNLISSARVILKLDKEFTEYSAQFLVENASPKKESGQGSKLTVKQALDSSHIPRVSMKGQVAEAKELGEAFVLLMHQPVRAKLHVFSPEIDRVGEGIYRGPSSDETSYVGLRDVIICGVERIDGVNVASVKICYKKKISFINVSLVEMFLRASATADESQFIAPTGLLVDFIVPRLSK</sequence>
<keyword evidence="2" id="KW-1185">Reference proteome</keyword>
<evidence type="ECO:0000313" key="2">
    <source>
        <dbReference type="Proteomes" id="UP000030689"/>
    </source>
</evidence>
<organism evidence="1 2">
    <name type="scientific">Eutrema salsugineum</name>
    <name type="common">Saltwater cress</name>
    <name type="synonym">Sisymbrium salsugineum</name>
    <dbReference type="NCBI Taxonomy" id="72664"/>
    <lineage>
        <taxon>Eukaryota</taxon>
        <taxon>Viridiplantae</taxon>
        <taxon>Streptophyta</taxon>
        <taxon>Embryophyta</taxon>
        <taxon>Tracheophyta</taxon>
        <taxon>Spermatophyta</taxon>
        <taxon>Magnoliopsida</taxon>
        <taxon>eudicotyledons</taxon>
        <taxon>Gunneridae</taxon>
        <taxon>Pentapetalae</taxon>
        <taxon>rosids</taxon>
        <taxon>malvids</taxon>
        <taxon>Brassicales</taxon>
        <taxon>Brassicaceae</taxon>
        <taxon>Eutremeae</taxon>
        <taxon>Eutrema</taxon>
    </lineage>
</organism>
<dbReference type="OMA" id="SSRCHPN"/>
<evidence type="ECO:0000313" key="1">
    <source>
        <dbReference type="EMBL" id="ESQ30511.1"/>
    </source>
</evidence>
<dbReference type="Gramene" id="ESQ30511">
    <property type="protein sequence ID" value="ESQ30511"/>
    <property type="gene ID" value="EUTSA_v10011766mg"/>
</dbReference>
<protein>
    <submittedName>
        <fullName evidence="1">Uncharacterized protein</fullName>
    </submittedName>
</protein>
<dbReference type="AlphaFoldDB" id="V4MGT9"/>
<accession>V4MGT9</accession>
<proteinExistence type="predicted"/>
<dbReference type="KEGG" id="eus:EUTSA_v10011766mg"/>
<gene>
    <name evidence="1" type="ORF">EUTSA_v10011766mg</name>
</gene>
<dbReference type="Proteomes" id="UP000030689">
    <property type="component" value="Unassembled WGS sequence"/>
</dbReference>